<feature type="signal peptide" evidence="2">
    <location>
        <begin position="1"/>
        <end position="27"/>
    </location>
</feature>
<dbReference type="RefSeq" id="WP_212678502.1">
    <property type="nucleotide sequence ID" value="NZ_JAGSPK010000002.1"/>
</dbReference>
<gene>
    <name evidence="3" type="ORF">KDM87_07635</name>
</gene>
<accession>A0ABS5H260</accession>
<evidence type="ECO:0000313" key="3">
    <source>
        <dbReference type="EMBL" id="MBR7792467.1"/>
    </source>
</evidence>
<evidence type="ECO:0008006" key="5">
    <source>
        <dbReference type="Google" id="ProtNLM"/>
    </source>
</evidence>
<dbReference type="Proteomes" id="UP000682982">
    <property type="component" value="Unassembled WGS sequence"/>
</dbReference>
<evidence type="ECO:0000256" key="1">
    <source>
        <dbReference type="SAM" id="MobiDB-lite"/>
    </source>
</evidence>
<reference evidence="3 4" key="1">
    <citation type="submission" date="2021-04" db="EMBL/GenBank/DDBJ databases">
        <title>novel species isolated from subtropical streams in China.</title>
        <authorList>
            <person name="Lu H."/>
        </authorList>
    </citation>
    <scope>NUCLEOTIDE SEQUENCE [LARGE SCALE GENOMIC DNA]</scope>
    <source>
        <strain evidence="3 4">FT147W</strain>
    </source>
</reference>
<protein>
    <recommendedName>
        <fullName evidence="5">DUF4148 domain-containing protein</fullName>
    </recommendedName>
</protein>
<evidence type="ECO:0000256" key="2">
    <source>
        <dbReference type="SAM" id="SignalP"/>
    </source>
</evidence>
<feature type="region of interest" description="Disordered" evidence="1">
    <location>
        <begin position="34"/>
        <end position="59"/>
    </location>
</feature>
<name>A0ABS5H260_9BURK</name>
<evidence type="ECO:0000313" key="4">
    <source>
        <dbReference type="Proteomes" id="UP000682982"/>
    </source>
</evidence>
<comment type="caution">
    <text evidence="3">The sequence shown here is derived from an EMBL/GenBank/DDBJ whole genome shotgun (WGS) entry which is preliminary data.</text>
</comment>
<sequence length="108" mass="11495">MLKKPLLLSLLSATMLAGTVFCSNVFAMTSMTIPPNPQDRNTVDVAQESASASASAQVQTQLDRGGVDRASVHLQILQQSNTHFSDNNVAKKTGAYDKKAQIKASSNS</sequence>
<proteinExistence type="predicted"/>
<dbReference type="EMBL" id="JAGSPK010000002">
    <property type="protein sequence ID" value="MBR7792467.1"/>
    <property type="molecule type" value="Genomic_DNA"/>
</dbReference>
<keyword evidence="2" id="KW-0732">Signal</keyword>
<feature type="chain" id="PRO_5046071698" description="DUF4148 domain-containing protein" evidence="2">
    <location>
        <begin position="28"/>
        <end position="108"/>
    </location>
</feature>
<organism evidence="3 4">
    <name type="scientific">Undibacterium rivi</name>
    <dbReference type="NCBI Taxonomy" id="2828729"/>
    <lineage>
        <taxon>Bacteria</taxon>
        <taxon>Pseudomonadati</taxon>
        <taxon>Pseudomonadota</taxon>
        <taxon>Betaproteobacteria</taxon>
        <taxon>Burkholderiales</taxon>
        <taxon>Oxalobacteraceae</taxon>
        <taxon>Undibacterium</taxon>
    </lineage>
</organism>
<keyword evidence="4" id="KW-1185">Reference proteome</keyword>